<organism evidence="2 3">
    <name type="scientific">Thioflavicoccus mobilis 8321</name>
    <dbReference type="NCBI Taxonomy" id="765912"/>
    <lineage>
        <taxon>Bacteria</taxon>
        <taxon>Pseudomonadati</taxon>
        <taxon>Pseudomonadota</taxon>
        <taxon>Gammaproteobacteria</taxon>
        <taxon>Chromatiales</taxon>
        <taxon>Chromatiaceae</taxon>
        <taxon>Thioflavicoccus</taxon>
    </lineage>
</organism>
<keyword evidence="1" id="KW-0472">Membrane</keyword>
<keyword evidence="1" id="KW-1133">Transmembrane helix</keyword>
<feature type="transmembrane region" description="Helical" evidence="1">
    <location>
        <begin position="12"/>
        <end position="35"/>
    </location>
</feature>
<dbReference type="EMBL" id="CP003051">
    <property type="protein sequence ID" value="AGA88929.1"/>
    <property type="molecule type" value="Genomic_DNA"/>
</dbReference>
<dbReference type="KEGG" id="tmb:Thimo_0052"/>
<dbReference type="Proteomes" id="UP000010816">
    <property type="component" value="Chromosome"/>
</dbReference>
<keyword evidence="1" id="KW-0812">Transmembrane</keyword>
<gene>
    <name evidence="2" type="ORF">Thimo_0052</name>
</gene>
<proteinExistence type="predicted"/>
<dbReference type="HOGENOM" id="CLU_116595_0_0_6"/>
<dbReference type="Pfam" id="PF10741">
    <property type="entry name" value="T2SSM_b"/>
    <property type="match status" value="1"/>
</dbReference>
<name>L0GUE2_9GAMM</name>
<accession>L0GUE2</accession>
<evidence type="ECO:0000313" key="3">
    <source>
        <dbReference type="Proteomes" id="UP000010816"/>
    </source>
</evidence>
<sequence>MMASPSLPGSRCSLVWVLILGLPLVLVVAVGWAWFDRLQTLNAEIASRTEQLHRFQRVLRTLPRLRAELEQVSSNEELKSFYFDAPTPALAGAELQRRLQDIVQAADGRLISTQLLPSAPGEEPPRVRIRTQLQGTVETLLKVLLETEQARPLLFIDQVSIRSTARPYRSSTRRRRTVPQRQEGLLTIRLDVFGYALGGGQ</sequence>
<protein>
    <submittedName>
        <fullName evidence="2">General secretion pathway protein M</fullName>
    </submittedName>
</protein>
<dbReference type="NCBIfam" id="NF040576">
    <property type="entry name" value="T2SS_GspM_XpsM"/>
    <property type="match status" value="1"/>
</dbReference>
<dbReference type="STRING" id="765912.Thimo_0052"/>
<keyword evidence="3" id="KW-1185">Reference proteome</keyword>
<dbReference type="RefSeq" id="WP_015279079.1">
    <property type="nucleotide sequence ID" value="NC_019940.1"/>
</dbReference>
<dbReference type="eggNOG" id="ENOG5030CV1">
    <property type="taxonomic scope" value="Bacteria"/>
</dbReference>
<dbReference type="AlphaFoldDB" id="L0GUE2"/>
<dbReference type="InterPro" id="IPR034756">
    <property type="entry name" value="T2SSM_b"/>
</dbReference>
<evidence type="ECO:0000313" key="2">
    <source>
        <dbReference type="EMBL" id="AGA88929.1"/>
    </source>
</evidence>
<evidence type="ECO:0000256" key="1">
    <source>
        <dbReference type="SAM" id="Phobius"/>
    </source>
</evidence>
<reference evidence="2 3" key="1">
    <citation type="submission" date="2011-09" db="EMBL/GenBank/DDBJ databases">
        <title>Complete sequence of chromosome of Thioflavicoccus mobilis 8321.</title>
        <authorList>
            <consortium name="US DOE Joint Genome Institute"/>
            <person name="Lucas S."/>
            <person name="Han J."/>
            <person name="Lapidus A."/>
            <person name="Cheng J.-F."/>
            <person name="Goodwin L."/>
            <person name="Pitluck S."/>
            <person name="Peters L."/>
            <person name="Ovchinnikova G."/>
            <person name="Lu M."/>
            <person name="Detter J.C."/>
            <person name="Han C."/>
            <person name="Tapia R."/>
            <person name="Land M."/>
            <person name="Hauser L."/>
            <person name="Kyrpides N."/>
            <person name="Ivanova N."/>
            <person name="Pagani I."/>
            <person name="Vogl K."/>
            <person name="Liu Z."/>
            <person name="Imhoff J."/>
            <person name="Thiel V."/>
            <person name="Frigaard N.-U."/>
            <person name="Bryant D."/>
            <person name="Woyke T."/>
        </authorList>
    </citation>
    <scope>NUCLEOTIDE SEQUENCE [LARGE SCALE GENOMIC DNA]</scope>
    <source>
        <strain evidence="2 3">8321</strain>
    </source>
</reference>